<dbReference type="Gene3D" id="3.90.1010.10">
    <property type="match status" value="1"/>
</dbReference>
<comment type="caution">
    <text evidence="2">The sequence shown here is derived from an EMBL/GenBank/DDBJ whole genome shotgun (WGS) entry which is preliminary data.</text>
</comment>
<evidence type="ECO:0000313" key="2">
    <source>
        <dbReference type="EMBL" id="OGC48893.1"/>
    </source>
</evidence>
<dbReference type="SUPFAM" id="SSF82649">
    <property type="entry name" value="SufE/NifU"/>
    <property type="match status" value="1"/>
</dbReference>
<dbReference type="GO" id="GO:0016226">
    <property type="term" value="P:iron-sulfur cluster assembly"/>
    <property type="evidence" value="ECO:0007669"/>
    <property type="project" value="InterPro"/>
</dbReference>
<dbReference type="EMBL" id="MEUT01000059">
    <property type="protein sequence ID" value="OGC48893.1"/>
    <property type="molecule type" value="Genomic_DNA"/>
</dbReference>
<evidence type="ECO:0000313" key="3">
    <source>
        <dbReference type="Proteomes" id="UP000177371"/>
    </source>
</evidence>
<protein>
    <recommendedName>
        <fullName evidence="1">NIF system FeS cluster assembly NifU N-terminal domain-containing protein</fullName>
    </recommendedName>
</protein>
<proteinExistence type="predicted"/>
<dbReference type="STRING" id="1802610.A2W32_00400"/>
<reference evidence="2 3" key="1">
    <citation type="journal article" date="2016" name="Nat. Commun.">
        <title>Thousands of microbial genomes shed light on interconnected biogeochemical processes in an aquifer system.</title>
        <authorList>
            <person name="Anantharaman K."/>
            <person name="Brown C.T."/>
            <person name="Hug L.A."/>
            <person name="Sharon I."/>
            <person name="Castelle C.J."/>
            <person name="Probst A.J."/>
            <person name="Thomas B.C."/>
            <person name="Singh A."/>
            <person name="Wilkins M.J."/>
            <person name="Karaoz U."/>
            <person name="Brodie E.L."/>
            <person name="Williams K.H."/>
            <person name="Hubbard S.S."/>
            <person name="Banfield J.F."/>
        </authorList>
    </citation>
    <scope>NUCLEOTIDE SEQUENCE [LARGE SCALE GENOMIC DNA]</scope>
</reference>
<gene>
    <name evidence="2" type="ORF">A2W32_00400</name>
</gene>
<evidence type="ECO:0000259" key="1">
    <source>
        <dbReference type="Pfam" id="PF01592"/>
    </source>
</evidence>
<name>A0A1F4UXE5_UNCKA</name>
<dbReference type="GO" id="GO:0005506">
    <property type="term" value="F:iron ion binding"/>
    <property type="evidence" value="ECO:0007669"/>
    <property type="project" value="InterPro"/>
</dbReference>
<sequence>MNDNLYREELMEIYKHPSNKGVLTNPSVSVHKNNPLCGDEVNVQLSIENNIIKDVKYNGSACMVSIVSSSLISDFIKGKTINEVQKISQDDVLNIIGINLTTSRIKCATLVLDALLEAVKNYNS</sequence>
<dbReference type="PANTHER" id="PTHR10093">
    <property type="entry name" value="IRON-SULFUR CLUSTER ASSEMBLY ENZYME NIFU HOMOLOG"/>
    <property type="match status" value="1"/>
</dbReference>
<dbReference type="GO" id="GO:0051536">
    <property type="term" value="F:iron-sulfur cluster binding"/>
    <property type="evidence" value="ECO:0007669"/>
    <property type="project" value="InterPro"/>
</dbReference>
<dbReference type="Proteomes" id="UP000177371">
    <property type="component" value="Unassembled WGS sequence"/>
</dbReference>
<dbReference type="CDD" id="cd06664">
    <property type="entry name" value="IscU_like"/>
    <property type="match status" value="1"/>
</dbReference>
<dbReference type="InterPro" id="IPR002871">
    <property type="entry name" value="NIF_FeS_clus_asmbl_NifU_N"/>
</dbReference>
<feature type="domain" description="NIF system FeS cluster assembly NifU N-terminal" evidence="1">
    <location>
        <begin position="6"/>
        <end position="123"/>
    </location>
</feature>
<organism evidence="2 3">
    <name type="scientific">candidate division WWE3 bacterium RBG_16_37_10</name>
    <dbReference type="NCBI Taxonomy" id="1802610"/>
    <lineage>
        <taxon>Bacteria</taxon>
        <taxon>Katanobacteria</taxon>
    </lineage>
</organism>
<accession>A0A1F4UXE5</accession>
<dbReference type="AlphaFoldDB" id="A0A1F4UXE5"/>
<dbReference type="Pfam" id="PF01592">
    <property type="entry name" value="NifU_N"/>
    <property type="match status" value="1"/>
</dbReference>